<evidence type="ECO:0000259" key="4">
    <source>
        <dbReference type="Pfam" id="PF05426"/>
    </source>
</evidence>
<keyword evidence="2 5" id="KW-0456">Lyase</keyword>
<evidence type="ECO:0000256" key="2">
    <source>
        <dbReference type="ARBA" id="ARBA00023239"/>
    </source>
</evidence>
<protein>
    <submittedName>
        <fullName evidence="5">Alginate lyase</fullName>
    </submittedName>
</protein>
<evidence type="ECO:0000313" key="6">
    <source>
        <dbReference type="Proteomes" id="UP000319143"/>
    </source>
</evidence>
<dbReference type="AlphaFoldDB" id="A0A5C6D6I6"/>
<evidence type="ECO:0000256" key="3">
    <source>
        <dbReference type="SAM" id="SignalP"/>
    </source>
</evidence>
<feature type="domain" description="Alginate lyase" evidence="4">
    <location>
        <begin position="61"/>
        <end position="216"/>
    </location>
</feature>
<dbReference type="OrthoDB" id="99456at2"/>
<dbReference type="Gene3D" id="1.50.10.100">
    <property type="entry name" value="Chondroitin AC/alginate lyase"/>
    <property type="match status" value="1"/>
</dbReference>
<organism evidence="5 6">
    <name type="scientific">Novipirellula artificiosorum</name>
    <dbReference type="NCBI Taxonomy" id="2528016"/>
    <lineage>
        <taxon>Bacteria</taxon>
        <taxon>Pseudomonadati</taxon>
        <taxon>Planctomycetota</taxon>
        <taxon>Planctomycetia</taxon>
        <taxon>Pirellulales</taxon>
        <taxon>Pirellulaceae</taxon>
        <taxon>Novipirellula</taxon>
    </lineage>
</organism>
<dbReference type="RefSeq" id="WP_146531233.1">
    <property type="nucleotide sequence ID" value="NZ_SJPV01000020.1"/>
</dbReference>
<dbReference type="EMBL" id="SJPV01000020">
    <property type="protein sequence ID" value="TWU30856.1"/>
    <property type="molecule type" value="Genomic_DNA"/>
</dbReference>
<evidence type="ECO:0000256" key="1">
    <source>
        <dbReference type="ARBA" id="ARBA00022729"/>
    </source>
</evidence>
<reference evidence="5 6" key="1">
    <citation type="submission" date="2019-02" db="EMBL/GenBank/DDBJ databases">
        <title>Deep-cultivation of Planctomycetes and their phenomic and genomic characterization uncovers novel biology.</title>
        <authorList>
            <person name="Wiegand S."/>
            <person name="Jogler M."/>
            <person name="Boedeker C."/>
            <person name="Pinto D."/>
            <person name="Vollmers J."/>
            <person name="Rivas-Marin E."/>
            <person name="Kohn T."/>
            <person name="Peeters S.H."/>
            <person name="Heuer A."/>
            <person name="Rast P."/>
            <person name="Oberbeckmann S."/>
            <person name="Bunk B."/>
            <person name="Jeske O."/>
            <person name="Meyerdierks A."/>
            <person name="Storesund J.E."/>
            <person name="Kallscheuer N."/>
            <person name="Luecker S."/>
            <person name="Lage O.M."/>
            <person name="Pohl T."/>
            <person name="Merkel B.J."/>
            <person name="Hornburger P."/>
            <person name="Mueller R.-W."/>
            <person name="Bruemmer F."/>
            <person name="Labrenz M."/>
            <person name="Spormann A.M."/>
            <person name="Op Den Camp H."/>
            <person name="Overmann J."/>
            <person name="Amann R."/>
            <person name="Jetten M.S.M."/>
            <person name="Mascher T."/>
            <person name="Medema M.H."/>
            <person name="Devos D.P."/>
            <person name="Kaster A.-K."/>
            <person name="Ovreas L."/>
            <person name="Rohde M."/>
            <person name="Galperin M.Y."/>
            <person name="Jogler C."/>
        </authorList>
    </citation>
    <scope>NUCLEOTIDE SEQUENCE [LARGE SCALE GENOMIC DNA]</scope>
    <source>
        <strain evidence="5 6">Poly41</strain>
    </source>
</reference>
<dbReference type="GO" id="GO:0016829">
    <property type="term" value="F:lyase activity"/>
    <property type="evidence" value="ECO:0007669"/>
    <property type="project" value="UniProtKB-KW"/>
</dbReference>
<comment type="caution">
    <text evidence="5">The sequence shown here is derived from an EMBL/GenBank/DDBJ whole genome shotgun (WGS) entry which is preliminary data.</text>
</comment>
<proteinExistence type="predicted"/>
<feature type="chain" id="PRO_5023146498" evidence="3">
    <location>
        <begin position="22"/>
        <end position="373"/>
    </location>
</feature>
<feature type="signal peptide" evidence="3">
    <location>
        <begin position="1"/>
        <end position="21"/>
    </location>
</feature>
<evidence type="ECO:0000313" key="5">
    <source>
        <dbReference type="EMBL" id="TWU30856.1"/>
    </source>
</evidence>
<dbReference type="Proteomes" id="UP000319143">
    <property type="component" value="Unassembled WGS sequence"/>
</dbReference>
<keyword evidence="1 3" id="KW-0732">Signal</keyword>
<dbReference type="InterPro" id="IPR008397">
    <property type="entry name" value="Alginate_lyase_dom"/>
</dbReference>
<name>A0A5C6D6I6_9BACT</name>
<accession>A0A5C6D6I6</accession>
<dbReference type="Pfam" id="PF05426">
    <property type="entry name" value="Alginate_lyase"/>
    <property type="match status" value="1"/>
</dbReference>
<gene>
    <name evidence="5" type="ORF">Poly41_65500</name>
</gene>
<dbReference type="GO" id="GO:0042597">
    <property type="term" value="C:periplasmic space"/>
    <property type="evidence" value="ECO:0007669"/>
    <property type="project" value="InterPro"/>
</dbReference>
<dbReference type="InterPro" id="IPR008929">
    <property type="entry name" value="Chondroitin_lyas"/>
</dbReference>
<keyword evidence="6" id="KW-1185">Reference proteome</keyword>
<sequence precursor="true">MLRLLSALCFAQALIGSQASAMNFVHPGSLHSQAELDFVKARINERAQPWTAEFERLRDSGFATRQPQGRTRINSQSEDASASRDDSIAAITQALLWYFTDERHYGNGAVAILNSWADLKAFTAGSDQDKLQAGWVGANMAAAAEILRGFSGWKPADNAKLQAMFKRAFYPQLMVASSWNGNVDLTQIEALLSIAVFVEDEAAFELGIERLRKRRVAYFYLVSDGESPASIEGDGGEIEAFWSHPKKWIDGITQETCRDNGHHAQFGLASALHAAEIAWHQGVDVYAENPLRYTAAMELMAKQFLSGSMQGVCDNDSPSNSRFDSWQIGYNHYHHRLGMDLPWTKELIAKQILPGAPRAVNNLAYETLTHTRR</sequence>
<dbReference type="SUPFAM" id="SSF48230">
    <property type="entry name" value="Chondroitin AC/alginate lyase"/>
    <property type="match status" value="1"/>
</dbReference>